<gene>
    <name evidence="2" type="ORF">AB8S09_09520</name>
</gene>
<dbReference type="SUPFAM" id="SSF56024">
    <property type="entry name" value="Phospholipase D/nuclease"/>
    <property type="match status" value="1"/>
</dbReference>
<dbReference type="PROSITE" id="PS50035">
    <property type="entry name" value="PLD"/>
    <property type="match status" value="1"/>
</dbReference>
<dbReference type="Gene3D" id="3.30.870.10">
    <property type="entry name" value="Endonuclease Chain A"/>
    <property type="match status" value="1"/>
</dbReference>
<sequence>MNLKFLYNHHGISNSIGEELKHLVVKAKNEVIIVSPYISSNPLIDTIYDLNKIRIRILTRFSLEDFLNNSSDVNTICKLVKNPNSEVRYYSNLHAKIYIIDKQKAVLTSANFTQGGMYNNLEYGVLIEDDLSNMLKDINNLWNEAGVINNKKIALIEKKLNVFKKNKNQMDNIKEQVIKMDKKIIKQKKSHQYKQKNQTASSKKYDQSDKIVHDISEYKALNLMMDEFNMVKFKQEIFKIYDLIKKNIPESIRNSCKFKLLKSRNISMNIMNYRILSFPDGKKPRIQIIYPKNNIYDLRYMISKERLTNISSPWTFKNIECYILHFSFDEILKFKKQNWKSFAKACLIAYNGKKTRMRDSNMIVDWSCSGNGDLWQNE</sequence>
<dbReference type="InterPro" id="IPR025202">
    <property type="entry name" value="PLD-like_dom"/>
</dbReference>
<keyword evidence="3" id="KW-1185">Reference proteome</keyword>
<dbReference type="Pfam" id="PF13091">
    <property type="entry name" value="PLDc_2"/>
    <property type="match status" value="1"/>
</dbReference>
<dbReference type="InterPro" id="IPR059166">
    <property type="entry name" value="PLD-like_cat"/>
</dbReference>
<proteinExistence type="predicted"/>
<dbReference type="InterPro" id="IPR001736">
    <property type="entry name" value="PLipase_D/transphosphatidylase"/>
</dbReference>
<comment type="caution">
    <text evidence="2">The sequence shown here is derived from an EMBL/GenBank/DDBJ whole genome shotgun (WGS) entry which is preliminary data.</text>
</comment>
<protein>
    <submittedName>
        <fullName evidence="2">Phospholipase D-like domain-containing protein</fullName>
    </submittedName>
</protein>
<organism evidence="2 3">
    <name type="scientific">Clostridium lapidicellarium</name>
    <dbReference type="NCBI Taxonomy" id="3240931"/>
    <lineage>
        <taxon>Bacteria</taxon>
        <taxon>Bacillati</taxon>
        <taxon>Bacillota</taxon>
        <taxon>Clostridia</taxon>
        <taxon>Eubacteriales</taxon>
        <taxon>Clostridiaceae</taxon>
        <taxon>Clostridium</taxon>
    </lineage>
</organism>
<evidence type="ECO:0000313" key="3">
    <source>
        <dbReference type="Proteomes" id="UP001565220"/>
    </source>
</evidence>
<accession>A0ABV4DXA0</accession>
<dbReference type="CDD" id="cd09176">
    <property type="entry name" value="PLDc_unchar6"/>
    <property type="match status" value="1"/>
</dbReference>
<dbReference type="Proteomes" id="UP001565220">
    <property type="component" value="Unassembled WGS sequence"/>
</dbReference>
<feature type="domain" description="PLD phosphodiesterase" evidence="1">
    <location>
        <begin position="89"/>
        <end position="116"/>
    </location>
</feature>
<name>A0ABV4DXA0_9CLOT</name>
<dbReference type="RefSeq" id="WP_294182723.1">
    <property type="nucleotide sequence ID" value="NZ_JBGFFE010000012.1"/>
</dbReference>
<evidence type="ECO:0000259" key="1">
    <source>
        <dbReference type="PROSITE" id="PS50035"/>
    </source>
</evidence>
<dbReference type="EMBL" id="JBGFFE010000012">
    <property type="protein sequence ID" value="MEY8763874.1"/>
    <property type="molecule type" value="Genomic_DNA"/>
</dbReference>
<evidence type="ECO:0000313" key="2">
    <source>
        <dbReference type="EMBL" id="MEY8763874.1"/>
    </source>
</evidence>
<reference evidence="2 3" key="1">
    <citation type="submission" date="2024-08" db="EMBL/GenBank/DDBJ databases">
        <title>Clostridium lapicellarii sp. nov., and Clostridium renhuaiense sp. nov., two species isolated from the mud in a fermentation cellar used for producing sauce-flavour Chinese liquors.</title>
        <authorList>
            <person name="Yang F."/>
            <person name="Wang H."/>
            <person name="Chen L.Q."/>
            <person name="Zhou N."/>
            <person name="Lu J.J."/>
            <person name="Pu X.X."/>
            <person name="Wan B."/>
            <person name="Wang L."/>
            <person name="Liu S.J."/>
        </authorList>
    </citation>
    <scope>NUCLEOTIDE SEQUENCE [LARGE SCALE GENOMIC DNA]</scope>
    <source>
        <strain evidence="2 3">MT-113</strain>
    </source>
</reference>